<dbReference type="GO" id="GO:0003677">
    <property type="term" value="F:DNA binding"/>
    <property type="evidence" value="ECO:0007669"/>
    <property type="project" value="UniProtKB-KW"/>
</dbReference>
<name>A0A1I0HV63_9FIRM</name>
<dbReference type="RefSeq" id="WP_074650327.1">
    <property type="nucleotide sequence ID" value="NZ_FOIL01000059.1"/>
</dbReference>
<evidence type="ECO:0000256" key="4">
    <source>
        <dbReference type="ARBA" id="ARBA00023163"/>
    </source>
</evidence>
<feature type="domain" description="HTH lysR-type" evidence="5">
    <location>
        <begin position="1"/>
        <end position="58"/>
    </location>
</feature>
<dbReference type="PROSITE" id="PS50931">
    <property type="entry name" value="HTH_LYSR"/>
    <property type="match status" value="1"/>
</dbReference>
<dbReference type="InterPro" id="IPR000847">
    <property type="entry name" value="LysR_HTH_N"/>
</dbReference>
<dbReference type="InterPro" id="IPR005119">
    <property type="entry name" value="LysR_subst-bd"/>
</dbReference>
<dbReference type="GO" id="GO:0005829">
    <property type="term" value="C:cytosol"/>
    <property type="evidence" value="ECO:0007669"/>
    <property type="project" value="TreeGrafter"/>
</dbReference>
<keyword evidence="3 6" id="KW-0238">DNA-binding</keyword>
<dbReference type="AlphaFoldDB" id="A0A1I0HV63"/>
<evidence type="ECO:0000313" key="7">
    <source>
        <dbReference type="Proteomes" id="UP000199820"/>
    </source>
</evidence>
<keyword evidence="4" id="KW-0804">Transcription</keyword>
<dbReference type="SUPFAM" id="SSF53850">
    <property type="entry name" value="Periplasmic binding protein-like II"/>
    <property type="match status" value="1"/>
</dbReference>
<reference evidence="6 7" key="1">
    <citation type="submission" date="2016-10" db="EMBL/GenBank/DDBJ databases">
        <authorList>
            <person name="de Groot N.N."/>
        </authorList>
    </citation>
    <scope>NUCLEOTIDE SEQUENCE [LARGE SCALE GENOMIC DNA]</scope>
    <source>
        <strain evidence="6 7">KH1P1</strain>
    </source>
</reference>
<gene>
    <name evidence="6" type="ORF">SAMN04487771_105917</name>
</gene>
<dbReference type="Pfam" id="PF03466">
    <property type="entry name" value="LysR_substrate"/>
    <property type="match status" value="1"/>
</dbReference>
<dbReference type="CDD" id="cd05466">
    <property type="entry name" value="PBP2_LTTR_substrate"/>
    <property type="match status" value="1"/>
</dbReference>
<keyword evidence="2" id="KW-0805">Transcription regulation</keyword>
<proteinExistence type="inferred from homology"/>
<dbReference type="InterPro" id="IPR036390">
    <property type="entry name" value="WH_DNA-bd_sf"/>
</dbReference>
<dbReference type="PANTHER" id="PTHR30419">
    <property type="entry name" value="HTH-TYPE TRANSCRIPTIONAL REGULATOR YBHD"/>
    <property type="match status" value="1"/>
</dbReference>
<dbReference type="Proteomes" id="UP000199820">
    <property type="component" value="Unassembled WGS sequence"/>
</dbReference>
<comment type="similarity">
    <text evidence="1">Belongs to the LysR transcriptional regulatory family.</text>
</comment>
<accession>A0A1I0HV63</accession>
<dbReference type="GO" id="GO:0003700">
    <property type="term" value="F:DNA-binding transcription factor activity"/>
    <property type="evidence" value="ECO:0007669"/>
    <property type="project" value="InterPro"/>
</dbReference>
<evidence type="ECO:0000256" key="2">
    <source>
        <dbReference type="ARBA" id="ARBA00023015"/>
    </source>
</evidence>
<organism evidence="6 7">
    <name type="scientific">[Clostridium] aminophilum</name>
    <dbReference type="NCBI Taxonomy" id="1526"/>
    <lineage>
        <taxon>Bacteria</taxon>
        <taxon>Bacillati</taxon>
        <taxon>Bacillota</taxon>
        <taxon>Clostridia</taxon>
        <taxon>Lachnospirales</taxon>
        <taxon>Lachnospiraceae</taxon>
    </lineage>
</organism>
<evidence type="ECO:0000313" key="6">
    <source>
        <dbReference type="EMBL" id="SET88021.1"/>
    </source>
</evidence>
<evidence type="ECO:0000259" key="5">
    <source>
        <dbReference type="PROSITE" id="PS50931"/>
    </source>
</evidence>
<dbReference type="SUPFAM" id="SSF46785">
    <property type="entry name" value="Winged helix' DNA-binding domain"/>
    <property type="match status" value="1"/>
</dbReference>
<dbReference type="Gene3D" id="1.10.10.10">
    <property type="entry name" value="Winged helix-like DNA-binding domain superfamily/Winged helix DNA-binding domain"/>
    <property type="match status" value="1"/>
</dbReference>
<dbReference type="eggNOG" id="COG0583">
    <property type="taxonomic scope" value="Bacteria"/>
</dbReference>
<dbReference type="STRING" id="1526.SAMN02910262_02464"/>
<dbReference type="PANTHER" id="PTHR30419:SF28">
    <property type="entry name" value="HTH-TYPE TRANSCRIPTIONAL REGULATOR BSDA"/>
    <property type="match status" value="1"/>
</dbReference>
<sequence>MDTEKCRVFLKVLEVGSLTGAAEMLGYTVSGVSRLVASIEKEAGTPLLIRNRDGVRATAECEMLLRSIREMAYWGERFEHRVRSIHGIETGLVVAGSSYDAYYPWLSRLISGFSALHPGIEMRILEGTSSELAEKVDSHEGDFCICSERKGHHRFLPLVEDELVAIVPRSNPVSEWKDFPLRQFEKEPFIDIYPGKETDNSRTFAKYHIQPNVRYSTMDRFAGYSMAEAGLGVCMENRLIARRYGREVAVLPLRPRQTVRIGVVYPEKDVISPAAEAFVRYALEETERPVL</sequence>
<dbReference type="InterPro" id="IPR036388">
    <property type="entry name" value="WH-like_DNA-bd_sf"/>
</dbReference>
<dbReference type="Pfam" id="PF00126">
    <property type="entry name" value="HTH_1"/>
    <property type="match status" value="1"/>
</dbReference>
<dbReference type="EMBL" id="FOIL01000059">
    <property type="protein sequence ID" value="SET88021.1"/>
    <property type="molecule type" value="Genomic_DNA"/>
</dbReference>
<dbReference type="OrthoDB" id="63123at2"/>
<dbReference type="Gene3D" id="3.40.190.290">
    <property type="match status" value="1"/>
</dbReference>
<protein>
    <submittedName>
        <fullName evidence="6">DNA-binding transcriptional regulator, LysR family</fullName>
    </submittedName>
</protein>
<dbReference type="InterPro" id="IPR050950">
    <property type="entry name" value="HTH-type_LysR_regulators"/>
</dbReference>
<evidence type="ECO:0000256" key="3">
    <source>
        <dbReference type="ARBA" id="ARBA00023125"/>
    </source>
</evidence>
<evidence type="ECO:0000256" key="1">
    <source>
        <dbReference type="ARBA" id="ARBA00009437"/>
    </source>
</evidence>
<keyword evidence="7" id="KW-1185">Reference proteome</keyword>